<keyword evidence="3" id="KW-0053">Apoptosis</keyword>
<name>A0A7R8CTY0_LEPSM</name>
<dbReference type="GO" id="GO:0042981">
    <property type="term" value="P:regulation of apoptotic process"/>
    <property type="evidence" value="ECO:0007669"/>
    <property type="project" value="InterPro"/>
</dbReference>
<evidence type="ECO:0000259" key="7">
    <source>
        <dbReference type="PROSITE" id="PS50002"/>
    </source>
</evidence>
<dbReference type="SUPFAM" id="SSF50044">
    <property type="entry name" value="SH3-domain"/>
    <property type="match status" value="1"/>
</dbReference>
<dbReference type="PROSITE" id="PS50002">
    <property type="entry name" value="SH3"/>
    <property type="match status" value="1"/>
</dbReference>
<dbReference type="InterPro" id="IPR001452">
    <property type="entry name" value="SH3_domain"/>
</dbReference>
<keyword evidence="5" id="KW-0040">ANK repeat</keyword>
<protein>
    <submittedName>
        <fullName evidence="8">(salmon louse) hypothetical protein</fullName>
    </submittedName>
</protein>
<dbReference type="PRINTS" id="PR00452">
    <property type="entry name" value="SH3DOMAIN"/>
</dbReference>
<comment type="subcellular location">
    <subcellularLocation>
        <location evidence="1">Nucleus</location>
    </subcellularLocation>
</comment>
<evidence type="ECO:0000313" key="8">
    <source>
        <dbReference type="EMBL" id="CAF2894523.1"/>
    </source>
</evidence>
<evidence type="ECO:0000256" key="3">
    <source>
        <dbReference type="ARBA" id="ARBA00022703"/>
    </source>
</evidence>
<gene>
    <name evidence="8" type="ORF">LSAA_6937</name>
</gene>
<sequence>MRFMIQTHEIHLTSFSSEIGILFTFNNNITFKRALFSYDSNEADELSFKEGDLLYIIDWKSNQDWWMARLKSKQGLVPANYFTPIVTKDGVNPFLDACRRGNVELLEDCLSMRIPTNFQDMNSGHLDIVERLLLVPKIRLDLKNRDGDTPLHKSASASKAEICKRLLAHDSTTLNAKNKDGLTPYDLAVTSDTKAEFIKYIGHTFKSGLYFRRL</sequence>
<dbReference type="SMART" id="SM00248">
    <property type="entry name" value="ANK"/>
    <property type="match status" value="2"/>
</dbReference>
<evidence type="ECO:0000256" key="4">
    <source>
        <dbReference type="ARBA" id="ARBA00022737"/>
    </source>
</evidence>
<dbReference type="Pfam" id="PF00018">
    <property type="entry name" value="SH3_1"/>
    <property type="match status" value="1"/>
</dbReference>
<dbReference type="InterPro" id="IPR036028">
    <property type="entry name" value="SH3-like_dom_sf"/>
</dbReference>
<dbReference type="InterPro" id="IPR002110">
    <property type="entry name" value="Ankyrin_rpt"/>
</dbReference>
<evidence type="ECO:0000313" key="9">
    <source>
        <dbReference type="Proteomes" id="UP000675881"/>
    </source>
</evidence>
<dbReference type="EMBL" id="HG994582">
    <property type="protein sequence ID" value="CAF2894523.1"/>
    <property type="molecule type" value="Genomic_DNA"/>
</dbReference>
<dbReference type="OrthoDB" id="207120at2759"/>
<dbReference type="PANTHER" id="PTHR24131:SF10">
    <property type="entry name" value="ANKYRIN-REPEAT, SH3-DOMAIN, AND PROLINE-RICH-REGION CONTAINING PROTEIN, ISOFORM B"/>
    <property type="match status" value="1"/>
</dbReference>
<dbReference type="SMART" id="SM00326">
    <property type="entry name" value="SH3"/>
    <property type="match status" value="1"/>
</dbReference>
<proteinExistence type="predicted"/>
<dbReference type="GO" id="GO:0005634">
    <property type="term" value="C:nucleus"/>
    <property type="evidence" value="ECO:0007669"/>
    <property type="project" value="UniProtKB-SubCell"/>
</dbReference>
<evidence type="ECO:0000256" key="5">
    <source>
        <dbReference type="ARBA" id="ARBA00023043"/>
    </source>
</evidence>
<evidence type="ECO:0000256" key="1">
    <source>
        <dbReference type="ARBA" id="ARBA00004123"/>
    </source>
</evidence>
<dbReference type="PROSITE" id="PS50088">
    <property type="entry name" value="ANK_REPEAT"/>
    <property type="match status" value="1"/>
</dbReference>
<feature type="domain" description="SH3" evidence="7">
    <location>
        <begin position="27"/>
        <end position="87"/>
    </location>
</feature>
<dbReference type="InterPro" id="IPR036770">
    <property type="entry name" value="Ankyrin_rpt-contain_sf"/>
</dbReference>
<keyword evidence="9" id="KW-1185">Reference proteome</keyword>
<keyword evidence="2" id="KW-0728">SH3 domain</keyword>
<evidence type="ECO:0000256" key="6">
    <source>
        <dbReference type="ARBA" id="ARBA00023242"/>
    </source>
</evidence>
<dbReference type="PANTHER" id="PTHR24131">
    <property type="entry name" value="APOPTOSIS-STIMULATING OF P53 PROTEIN"/>
    <property type="match status" value="1"/>
</dbReference>
<evidence type="ECO:0000256" key="2">
    <source>
        <dbReference type="ARBA" id="ARBA00022443"/>
    </source>
</evidence>
<dbReference type="AlphaFoldDB" id="A0A7R8CTY0"/>
<keyword evidence="6" id="KW-0539">Nucleus</keyword>
<dbReference type="Proteomes" id="UP000675881">
    <property type="component" value="Chromosome 3"/>
</dbReference>
<dbReference type="SUPFAM" id="SSF48403">
    <property type="entry name" value="Ankyrin repeat"/>
    <property type="match status" value="1"/>
</dbReference>
<dbReference type="Gene3D" id="1.25.40.20">
    <property type="entry name" value="Ankyrin repeat-containing domain"/>
    <property type="match status" value="1"/>
</dbReference>
<dbReference type="GO" id="GO:0002039">
    <property type="term" value="F:p53 binding"/>
    <property type="evidence" value="ECO:0007669"/>
    <property type="project" value="InterPro"/>
</dbReference>
<reference evidence="8" key="1">
    <citation type="submission" date="2021-02" db="EMBL/GenBank/DDBJ databases">
        <authorList>
            <person name="Bekaert M."/>
        </authorList>
    </citation>
    <scope>NUCLEOTIDE SEQUENCE</scope>
    <source>
        <strain evidence="8">IoA-00</strain>
    </source>
</reference>
<dbReference type="Gene3D" id="2.30.30.40">
    <property type="entry name" value="SH3 Domains"/>
    <property type="match status" value="1"/>
</dbReference>
<dbReference type="InterPro" id="IPR047163">
    <property type="entry name" value="ASPP1/2"/>
</dbReference>
<organism evidence="8 9">
    <name type="scientific">Lepeophtheirus salmonis</name>
    <name type="common">Salmon louse</name>
    <name type="synonym">Caligus salmonis</name>
    <dbReference type="NCBI Taxonomy" id="72036"/>
    <lineage>
        <taxon>Eukaryota</taxon>
        <taxon>Metazoa</taxon>
        <taxon>Ecdysozoa</taxon>
        <taxon>Arthropoda</taxon>
        <taxon>Crustacea</taxon>
        <taxon>Multicrustacea</taxon>
        <taxon>Hexanauplia</taxon>
        <taxon>Copepoda</taxon>
        <taxon>Siphonostomatoida</taxon>
        <taxon>Caligidae</taxon>
        <taxon>Lepeophtheirus</taxon>
    </lineage>
</organism>
<accession>A0A7R8CTY0</accession>
<dbReference type="GO" id="GO:0006915">
    <property type="term" value="P:apoptotic process"/>
    <property type="evidence" value="ECO:0007669"/>
    <property type="project" value="UniProtKB-KW"/>
</dbReference>
<dbReference type="Pfam" id="PF12796">
    <property type="entry name" value="Ank_2"/>
    <property type="match status" value="1"/>
</dbReference>
<keyword evidence="4" id="KW-0677">Repeat</keyword>